<protein>
    <submittedName>
        <fullName evidence="1">Uncharacterized protein</fullName>
    </submittedName>
</protein>
<dbReference type="PANTHER" id="PTHR38688:SF1">
    <property type="entry name" value="FAD_NAD(P)-BINDING DOMAIN-CONTAINING PROTEIN"/>
    <property type="match status" value="1"/>
</dbReference>
<dbReference type="AlphaFoldDB" id="A0A1Y2BZ03"/>
<reference evidence="1 2" key="1">
    <citation type="submission" date="2016-07" db="EMBL/GenBank/DDBJ databases">
        <title>Pervasive Adenine N6-methylation of Active Genes in Fungi.</title>
        <authorList>
            <consortium name="DOE Joint Genome Institute"/>
            <person name="Mondo S.J."/>
            <person name="Dannebaum R.O."/>
            <person name="Kuo R.C."/>
            <person name="Labutti K."/>
            <person name="Haridas S."/>
            <person name="Kuo A."/>
            <person name="Salamov A."/>
            <person name="Ahrendt S.R."/>
            <person name="Lipzen A."/>
            <person name="Sullivan W."/>
            <person name="Andreopoulos W.B."/>
            <person name="Clum A."/>
            <person name="Lindquist E."/>
            <person name="Daum C."/>
            <person name="Ramamoorthy G.K."/>
            <person name="Gryganskyi A."/>
            <person name="Culley D."/>
            <person name="Magnuson J.K."/>
            <person name="James T.Y."/>
            <person name="O'Malley M.A."/>
            <person name="Stajich J.E."/>
            <person name="Spatafora J.W."/>
            <person name="Visel A."/>
            <person name="Grigoriev I.V."/>
        </authorList>
    </citation>
    <scope>NUCLEOTIDE SEQUENCE [LARGE SCALE GENOMIC DNA]</scope>
    <source>
        <strain evidence="1 2">JEL800</strain>
    </source>
</reference>
<dbReference type="PRINTS" id="PR00368">
    <property type="entry name" value="FADPNR"/>
</dbReference>
<sequence length="341" mass="37140">MPSSSNKTEYQWAVIGAGPAGIAAVGKLLDAGITSNQIIWIDPLFSVGFFGLKWGCVSSNTSVQLFIDFLAASPAFGIDVNIEKEKGTYELFRLPPESTCRLELATAPLIKVTETLRSKVESFVGTVELIRQCHDNSGWQLSLKGNDQTLNILTATKVVLATGSRPKTLQNADAKKTIPLETALQINSLRACVTETDTIAVYGSSHSAIMIVRDLFGRFINDSTGLKGDTAKWAKANLMGDGLPRNLVRVKSGSLDESHALKNLTKCIYAIGFEREPVAVEGVELDKYDATMGRIANGLYGVGIAFPERGEDAAGNLELQVGIWKFMRYLTRVLPFWVEDM</sequence>
<keyword evidence="2" id="KW-1185">Reference proteome</keyword>
<dbReference type="EMBL" id="MCGO01000037">
    <property type="protein sequence ID" value="ORY39981.1"/>
    <property type="molecule type" value="Genomic_DNA"/>
</dbReference>
<comment type="caution">
    <text evidence="1">The sequence shown here is derived from an EMBL/GenBank/DDBJ whole genome shotgun (WGS) entry which is preliminary data.</text>
</comment>
<proteinExistence type="predicted"/>
<dbReference type="PANTHER" id="PTHR38688">
    <property type="entry name" value="PYR_REDOX_2 DOMAIN-CONTAINING PROTEIN"/>
    <property type="match status" value="1"/>
</dbReference>
<dbReference type="InterPro" id="IPR036188">
    <property type="entry name" value="FAD/NAD-bd_sf"/>
</dbReference>
<name>A0A1Y2BZ03_9FUNG</name>
<dbReference type="PRINTS" id="PR00411">
    <property type="entry name" value="PNDRDTASEI"/>
</dbReference>
<organism evidence="1 2">
    <name type="scientific">Rhizoclosmatium globosum</name>
    <dbReference type="NCBI Taxonomy" id="329046"/>
    <lineage>
        <taxon>Eukaryota</taxon>
        <taxon>Fungi</taxon>
        <taxon>Fungi incertae sedis</taxon>
        <taxon>Chytridiomycota</taxon>
        <taxon>Chytridiomycota incertae sedis</taxon>
        <taxon>Chytridiomycetes</taxon>
        <taxon>Chytridiales</taxon>
        <taxon>Chytriomycetaceae</taxon>
        <taxon>Rhizoclosmatium</taxon>
    </lineage>
</organism>
<dbReference type="Gene3D" id="3.50.50.60">
    <property type="entry name" value="FAD/NAD(P)-binding domain"/>
    <property type="match status" value="2"/>
</dbReference>
<accession>A0A1Y2BZ03</accession>
<evidence type="ECO:0000313" key="2">
    <source>
        <dbReference type="Proteomes" id="UP000193642"/>
    </source>
</evidence>
<gene>
    <name evidence="1" type="ORF">BCR33DRAFT_853094</name>
</gene>
<dbReference type="STRING" id="329046.A0A1Y2BZ03"/>
<dbReference type="Proteomes" id="UP000193642">
    <property type="component" value="Unassembled WGS sequence"/>
</dbReference>
<dbReference type="InterPro" id="IPR053275">
    <property type="entry name" value="Agnestin_monoxygenase"/>
</dbReference>
<dbReference type="OrthoDB" id="2153831at2759"/>
<dbReference type="SUPFAM" id="SSF51905">
    <property type="entry name" value="FAD/NAD(P)-binding domain"/>
    <property type="match status" value="1"/>
</dbReference>
<evidence type="ECO:0000313" key="1">
    <source>
        <dbReference type="EMBL" id="ORY39981.1"/>
    </source>
</evidence>